<dbReference type="CDD" id="cd06127">
    <property type="entry name" value="DEDDh"/>
    <property type="match status" value="1"/>
</dbReference>
<comment type="caution">
    <text evidence="6">The sequence shown here is derived from an EMBL/GenBank/DDBJ whole genome shotgun (WGS) entry which is preliminary data.</text>
</comment>
<dbReference type="InterPro" id="IPR036397">
    <property type="entry name" value="RNaseH_sf"/>
</dbReference>
<gene>
    <name evidence="6" type="ORF">GCM10023188_32630</name>
</gene>
<name>A0ABP8LWV9_9BACT</name>
<evidence type="ECO:0000256" key="4">
    <source>
        <dbReference type="SAM" id="Phobius"/>
    </source>
</evidence>
<dbReference type="RefSeq" id="WP_345160590.1">
    <property type="nucleotide sequence ID" value="NZ_BAABHC010000016.1"/>
</dbReference>
<dbReference type="SUPFAM" id="SSF53098">
    <property type="entry name" value="Ribonuclease H-like"/>
    <property type="match status" value="1"/>
</dbReference>
<dbReference type="InterPro" id="IPR012337">
    <property type="entry name" value="RNaseH-like_sf"/>
</dbReference>
<dbReference type="SMART" id="SM00479">
    <property type="entry name" value="EXOIII"/>
    <property type="match status" value="1"/>
</dbReference>
<evidence type="ECO:0000256" key="3">
    <source>
        <dbReference type="ARBA" id="ARBA00022839"/>
    </source>
</evidence>
<keyword evidence="4" id="KW-0472">Membrane</keyword>
<dbReference type="Gene3D" id="3.30.420.10">
    <property type="entry name" value="Ribonuclease H-like superfamily/Ribonuclease H"/>
    <property type="match status" value="1"/>
</dbReference>
<dbReference type="PANTHER" id="PTHR30231">
    <property type="entry name" value="DNA POLYMERASE III SUBUNIT EPSILON"/>
    <property type="match status" value="1"/>
</dbReference>
<dbReference type="PANTHER" id="PTHR30231:SF4">
    <property type="entry name" value="PROTEIN NEN2"/>
    <property type="match status" value="1"/>
</dbReference>
<feature type="domain" description="Exonuclease" evidence="5">
    <location>
        <begin position="4"/>
        <end position="190"/>
    </location>
</feature>
<keyword evidence="2" id="KW-0378">Hydrolase</keyword>
<keyword evidence="1" id="KW-0540">Nuclease</keyword>
<dbReference type="EMBL" id="BAABHC010000016">
    <property type="protein sequence ID" value="GAA4437902.1"/>
    <property type="molecule type" value="Genomic_DNA"/>
</dbReference>
<dbReference type="Pfam" id="PF00929">
    <property type="entry name" value="RNase_T"/>
    <property type="match status" value="1"/>
</dbReference>
<feature type="transmembrane region" description="Helical" evidence="4">
    <location>
        <begin position="216"/>
        <end position="235"/>
    </location>
</feature>
<sequence length="236" mass="27321">MRDYLLFVDTETTGLPKNWRAPYTEKENWPCSVQVAWAIYTKAGEEVKTENFYVRDDDFNISPESIKIHGITHDYLKKHGVPREQVLTQLSADLNKYQPLVVAHYMQLDYHMIGVGYHRADMHNPLPGLPLFCTMKASSRFPLQQHQRFLRLGELYERLFQRPLERQHDALVDAMAAAACFFELVKRGDIDEAMIEKQKALDVPNPYPSLKNRTGCGVGFFLMFLLTLLLTYSIYG</sequence>
<dbReference type="Proteomes" id="UP001500552">
    <property type="component" value="Unassembled WGS sequence"/>
</dbReference>
<evidence type="ECO:0000313" key="6">
    <source>
        <dbReference type="EMBL" id="GAA4437902.1"/>
    </source>
</evidence>
<evidence type="ECO:0000313" key="7">
    <source>
        <dbReference type="Proteomes" id="UP001500552"/>
    </source>
</evidence>
<accession>A0ABP8LWV9</accession>
<dbReference type="InterPro" id="IPR013520">
    <property type="entry name" value="Ribonucl_H"/>
</dbReference>
<protein>
    <recommendedName>
        <fullName evidence="5">Exonuclease domain-containing protein</fullName>
    </recommendedName>
</protein>
<keyword evidence="4" id="KW-0812">Transmembrane</keyword>
<evidence type="ECO:0000259" key="5">
    <source>
        <dbReference type="SMART" id="SM00479"/>
    </source>
</evidence>
<evidence type="ECO:0000256" key="2">
    <source>
        <dbReference type="ARBA" id="ARBA00022801"/>
    </source>
</evidence>
<organism evidence="6 7">
    <name type="scientific">Pontibacter saemangeumensis</name>
    <dbReference type="NCBI Taxonomy" id="1084525"/>
    <lineage>
        <taxon>Bacteria</taxon>
        <taxon>Pseudomonadati</taxon>
        <taxon>Bacteroidota</taxon>
        <taxon>Cytophagia</taxon>
        <taxon>Cytophagales</taxon>
        <taxon>Hymenobacteraceae</taxon>
        <taxon>Pontibacter</taxon>
    </lineage>
</organism>
<proteinExistence type="predicted"/>
<keyword evidence="7" id="KW-1185">Reference proteome</keyword>
<reference evidence="7" key="1">
    <citation type="journal article" date="2019" name="Int. J. Syst. Evol. Microbiol.">
        <title>The Global Catalogue of Microorganisms (GCM) 10K type strain sequencing project: providing services to taxonomists for standard genome sequencing and annotation.</title>
        <authorList>
            <consortium name="The Broad Institute Genomics Platform"/>
            <consortium name="The Broad Institute Genome Sequencing Center for Infectious Disease"/>
            <person name="Wu L."/>
            <person name="Ma J."/>
        </authorList>
    </citation>
    <scope>NUCLEOTIDE SEQUENCE [LARGE SCALE GENOMIC DNA]</scope>
    <source>
        <strain evidence="7">JCM 17926</strain>
    </source>
</reference>
<evidence type="ECO:0000256" key="1">
    <source>
        <dbReference type="ARBA" id="ARBA00022722"/>
    </source>
</evidence>
<keyword evidence="4" id="KW-1133">Transmembrane helix</keyword>
<keyword evidence="3" id="KW-0269">Exonuclease</keyword>